<dbReference type="InterPro" id="IPR036388">
    <property type="entry name" value="WH-like_DNA-bd_sf"/>
</dbReference>
<dbReference type="Pfam" id="PF00891">
    <property type="entry name" value="Methyltransf_2"/>
    <property type="match status" value="1"/>
</dbReference>
<evidence type="ECO:0000256" key="3">
    <source>
        <dbReference type="ARBA" id="ARBA00022691"/>
    </source>
</evidence>
<organism evidence="7 8">
    <name type="scientific">Corymbia citriodora subsp. variegata</name>
    <dbReference type="NCBI Taxonomy" id="360336"/>
    <lineage>
        <taxon>Eukaryota</taxon>
        <taxon>Viridiplantae</taxon>
        <taxon>Streptophyta</taxon>
        <taxon>Embryophyta</taxon>
        <taxon>Tracheophyta</taxon>
        <taxon>Spermatophyta</taxon>
        <taxon>Magnoliopsida</taxon>
        <taxon>eudicotyledons</taxon>
        <taxon>Gunneridae</taxon>
        <taxon>Pentapetalae</taxon>
        <taxon>rosids</taxon>
        <taxon>malvids</taxon>
        <taxon>Myrtales</taxon>
        <taxon>Myrtaceae</taxon>
        <taxon>Myrtoideae</taxon>
        <taxon>Eucalypteae</taxon>
        <taxon>Corymbia</taxon>
    </lineage>
</organism>
<feature type="domain" description="O-methyltransferase C-terminal" evidence="5">
    <location>
        <begin position="149"/>
        <end position="360"/>
    </location>
</feature>
<dbReference type="Gene3D" id="3.40.50.150">
    <property type="entry name" value="Vaccinia Virus protein VP39"/>
    <property type="match status" value="1"/>
</dbReference>
<dbReference type="FunFam" id="1.10.10.10:FF:000213">
    <property type="entry name" value="Coniferyl alcohol 9-O-methyltransferase"/>
    <property type="match status" value="1"/>
</dbReference>
<dbReference type="Gramene" id="rna-gnl|WGS:JABURB|Cocit.L5244.1">
    <property type="protein sequence ID" value="cds-KAF7850589.1"/>
    <property type="gene ID" value="gene-BT93_L5244"/>
</dbReference>
<evidence type="ECO:0000259" key="5">
    <source>
        <dbReference type="Pfam" id="PF00891"/>
    </source>
</evidence>
<dbReference type="EMBL" id="MU089599">
    <property type="protein sequence ID" value="KAF7850589.1"/>
    <property type="molecule type" value="Genomic_DNA"/>
</dbReference>
<dbReference type="GO" id="GO:0008757">
    <property type="term" value="F:S-adenosylmethionine-dependent methyltransferase activity"/>
    <property type="evidence" value="ECO:0007669"/>
    <property type="project" value="UniProtKB-ARBA"/>
</dbReference>
<comment type="caution">
    <text evidence="7">The sequence shown here is derived from an EMBL/GenBank/DDBJ whole genome shotgun (WGS) entry which is preliminary data.</text>
</comment>
<dbReference type="PIRSF" id="PIRSF005739">
    <property type="entry name" value="O-mtase"/>
    <property type="match status" value="1"/>
</dbReference>
<dbReference type="GO" id="GO:0009717">
    <property type="term" value="P:isoflavonoid biosynthetic process"/>
    <property type="evidence" value="ECO:0007669"/>
    <property type="project" value="UniProtKB-ARBA"/>
</dbReference>
<evidence type="ECO:0000313" key="8">
    <source>
        <dbReference type="Proteomes" id="UP000806378"/>
    </source>
</evidence>
<protein>
    <recommendedName>
        <fullName evidence="9">O-methyltransferase</fullName>
    </recommendedName>
</protein>
<dbReference type="InterPro" id="IPR012967">
    <property type="entry name" value="COMT_dimerisation"/>
</dbReference>
<dbReference type="InterPro" id="IPR029063">
    <property type="entry name" value="SAM-dependent_MTases_sf"/>
</dbReference>
<gene>
    <name evidence="7" type="ORF">BT93_L5244</name>
</gene>
<dbReference type="GO" id="GO:0008171">
    <property type="term" value="F:O-methyltransferase activity"/>
    <property type="evidence" value="ECO:0007669"/>
    <property type="project" value="InterPro"/>
</dbReference>
<dbReference type="SUPFAM" id="SSF46785">
    <property type="entry name" value="Winged helix' DNA-binding domain"/>
    <property type="match status" value="1"/>
</dbReference>
<evidence type="ECO:0000259" key="6">
    <source>
        <dbReference type="Pfam" id="PF08100"/>
    </source>
</evidence>
<accession>A0A8T0CWN8</accession>
<keyword evidence="8" id="KW-1185">Reference proteome</keyword>
<dbReference type="GO" id="GO:0032259">
    <property type="term" value="P:methylation"/>
    <property type="evidence" value="ECO:0007669"/>
    <property type="project" value="UniProtKB-KW"/>
</dbReference>
<evidence type="ECO:0000256" key="4">
    <source>
        <dbReference type="PIRSR" id="PIRSR005739-1"/>
    </source>
</evidence>
<dbReference type="Gene3D" id="1.10.10.10">
    <property type="entry name" value="Winged helix-like DNA-binding domain superfamily/Winged helix DNA-binding domain"/>
    <property type="match status" value="1"/>
</dbReference>
<dbReference type="PANTHER" id="PTHR11746">
    <property type="entry name" value="O-METHYLTRANSFERASE"/>
    <property type="match status" value="1"/>
</dbReference>
<dbReference type="FunFam" id="3.40.50.150:FF:000057">
    <property type="entry name" value="O-methyltransferase ZRP4"/>
    <property type="match status" value="1"/>
</dbReference>
<evidence type="ECO:0000256" key="2">
    <source>
        <dbReference type="ARBA" id="ARBA00022679"/>
    </source>
</evidence>
<keyword evidence="3" id="KW-0949">S-adenosyl-L-methionine</keyword>
<dbReference type="InterPro" id="IPR016461">
    <property type="entry name" value="COMT-like"/>
</dbReference>
<dbReference type="SUPFAM" id="SSF53335">
    <property type="entry name" value="S-adenosyl-L-methionine-dependent methyltransferases"/>
    <property type="match status" value="1"/>
</dbReference>
<dbReference type="InterPro" id="IPR036390">
    <property type="entry name" value="WH_DNA-bd_sf"/>
</dbReference>
<proteinExistence type="predicted"/>
<dbReference type="Proteomes" id="UP000806378">
    <property type="component" value="Unassembled WGS sequence"/>
</dbReference>
<dbReference type="GO" id="GO:0046983">
    <property type="term" value="F:protein dimerization activity"/>
    <property type="evidence" value="ECO:0007669"/>
    <property type="project" value="InterPro"/>
</dbReference>
<dbReference type="InterPro" id="IPR001077">
    <property type="entry name" value="COMT_C"/>
</dbReference>
<dbReference type="OrthoDB" id="2410195at2759"/>
<keyword evidence="1" id="KW-0489">Methyltransferase</keyword>
<dbReference type="AlphaFoldDB" id="A0A8T0CWN8"/>
<evidence type="ECO:0000313" key="7">
    <source>
        <dbReference type="EMBL" id="KAF7850589.1"/>
    </source>
</evidence>
<feature type="active site" description="Proton acceptor" evidence="4">
    <location>
        <position position="282"/>
    </location>
</feature>
<reference evidence="7" key="1">
    <citation type="submission" date="2020-05" db="EMBL/GenBank/DDBJ databases">
        <title>WGS assembly of Corymbia citriodora subspecies variegata.</title>
        <authorList>
            <person name="Barry K."/>
            <person name="Hundley H."/>
            <person name="Shu S."/>
            <person name="Jenkins J."/>
            <person name="Grimwood J."/>
            <person name="Baten A."/>
        </authorList>
    </citation>
    <scope>NUCLEOTIDE SEQUENCE</scope>
    <source>
        <strain evidence="7">CV2-018</strain>
    </source>
</reference>
<sequence>MHVVRGSRITEKGVFDMNLGNGDGGATASELLQAQAHIWNHTYSFINSVCLKWAIEQGIPDVIHHHGRPMTLLELVSALHVQPTKAHYIRRLMRILVHSGFFELRDLEEADHQTGYALTCVSRLLVKHNPSSMAPFALFALTPFPKGHWQYLSAWLRDGEDVHPSTFEMAYGVPTWDAWRSPEVNSLFNQAMASDSSLMAKVVVDTCGGVFEGLSSVVDVGGGTGTMGKAITAAFPHLECTVFDQPHVVDGLVGSERLKFVGGDMFVEIFPADAILLKWILHDWSDEKCIEILKRCREAVSSRGKVGKVIMIDMVVGNQIEDHRSVETQFFFDLLMMVTFNAKERDEKEWAKLFADAGFSGYKIVSCLGLRSLIEIYP</sequence>
<keyword evidence="2" id="KW-0808">Transferase</keyword>
<feature type="domain" description="O-methyltransferase dimerisation" evidence="6">
    <location>
        <begin position="39"/>
        <end position="127"/>
    </location>
</feature>
<name>A0A8T0CWN8_CORYI</name>
<dbReference type="Pfam" id="PF08100">
    <property type="entry name" value="Dimerisation"/>
    <property type="match status" value="1"/>
</dbReference>
<evidence type="ECO:0008006" key="9">
    <source>
        <dbReference type="Google" id="ProtNLM"/>
    </source>
</evidence>
<dbReference type="PROSITE" id="PS51683">
    <property type="entry name" value="SAM_OMT_II"/>
    <property type="match status" value="1"/>
</dbReference>
<evidence type="ECO:0000256" key="1">
    <source>
        <dbReference type="ARBA" id="ARBA00022603"/>
    </source>
</evidence>